<dbReference type="EMBL" id="CCRF01000035">
    <property type="protein sequence ID" value="CEE00741.1"/>
    <property type="molecule type" value="Genomic_DNA"/>
</dbReference>
<proteinExistence type="predicted"/>
<keyword evidence="1" id="KW-0472">Membrane</keyword>
<keyword evidence="3" id="KW-1185">Reference proteome</keyword>
<feature type="transmembrane region" description="Helical" evidence="1">
    <location>
        <begin position="45"/>
        <end position="64"/>
    </location>
</feature>
<gene>
    <name evidence="2" type="ORF">BT1A1_0894</name>
</gene>
<feature type="transmembrane region" description="Helical" evidence="1">
    <location>
        <begin position="84"/>
        <end position="109"/>
    </location>
</feature>
<feature type="transmembrane region" description="Helical" evidence="1">
    <location>
        <begin position="115"/>
        <end position="137"/>
    </location>
</feature>
<sequence length="140" mass="16148">MSVKDRKKWETILTKWTPFFIIACGLIGIVLGSFLAYFFQGEFPYDVFAGGLVATIILTIIQVIKQKRKKDNLPEADERVIHNVFRFFAYASHLSLAILFIALAVFTLLGNESISILYLWIFFFSYIWIFGIGAILIKRR</sequence>
<keyword evidence="1" id="KW-1133">Transmembrane helix</keyword>
<feature type="transmembrane region" description="Helical" evidence="1">
    <location>
        <begin position="20"/>
        <end position="39"/>
    </location>
</feature>
<reference evidence="2 3" key="1">
    <citation type="submission" date="2014-07" db="EMBL/GenBank/DDBJ databases">
        <authorList>
            <person name="Wibberg Daniel"/>
        </authorList>
    </citation>
    <scope>NUCLEOTIDE SEQUENCE [LARGE SCALE GENOMIC DNA]</scope>
</reference>
<name>A0A090IRN4_9BACI</name>
<keyword evidence="1" id="KW-0812">Transmembrane</keyword>
<accession>A0A090IRN4</accession>
<evidence type="ECO:0000313" key="3">
    <source>
        <dbReference type="Proteomes" id="UP000040576"/>
    </source>
</evidence>
<evidence type="ECO:0000313" key="2">
    <source>
        <dbReference type="EMBL" id="CEE00741.1"/>
    </source>
</evidence>
<organism evidence="2 3">
    <name type="scientific">Caldibacillus thermoamylovorans</name>
    <dbReference type="NCBI Taxonomy" id="35841"/>
    <lineage>
        <taxon>Bacteria</taxon>
        <taxon>Bacillati</taxon>
        <taxon>Bacillota</taxon>
        <taxon>Bacilli</taxon>
        <taxon>Bacillales</taxon>
        <taxon>Bacillaceae</taxon>
        <taxon>Caldibacillus</taxon>
    </lineage>
</organism>
<dbReference type="AlphaFoldDB" id="A0A090IRN4"/>
<evidence type="ECO:0000256" key="1">
    <source>
        <dbReference type="SAM" id="Phobius"/>
    </source>
</evidence>
<evidence type="ECO:0008006" key="4">
    <source>
        <dbReference type="Google" id="ProtNLM"/>
    </source>
</evidence>
<dbReference type="RefSeq" id="WP_051988998.1">
    <property type="nucleotide sequence ID" value="NZ_CCRF01000035.1"/>
</dbReference>
<dbReference type="Proteomes" id="UP000040576">
    <property type="component" value="Unassembled WGS sequence"/>
</dbReference>
<protein>
    <recommendedName>
        <fullName evidence="4">DUF2178 domain-containing protein</fullName>
    </recommendedName>
</protein>
<dbReference type="GeneID" id="92960041"/>